<name>A0ACC0VCX4_9HYPO</name>
<evidence type="ECO:0000313" key="1">
    <source>
        <dbReference type="EMBL" id="KAI9904270.1"/>
    </source>
</evidence>
<sequence>MENNAVASPPGTDAEGQTTTTTASVTEAAVTTTTTTTAAATTIYPDQITSPSPSASLPSSSYTAPKQELCVVAENATYGEPLHWLFFTRVPCPPGDGRGRRWQNRGDERVCGDVCRQRDWTGGIGFGGGNEEEEEVIGRDANVSYVWHKVMARELDEGMMGAVREVIELHQTEEMRDGFDGSSSSSSSRRMRGGGEDYDDYDDDEEEEKRADREIREEEEDEKARGEEKEWECCQDWVGRVLVELVELGIARRQDVLDLALRADQHVYYPDVVPRSAGEGAAFGVVPLIEHIKAAFAARGV</sequence>
<comment type="caution">
    <text evidence="1">The sequence shown here is derived from an EMBL/GenBank/DDBJ whole genome shotgun (WGS) entry which is preliminary data.</text>
</comment>
<proteinExistence type="predicted"/>
<accession>A0ACC0VCX4</accession>
<dbReference type="EMBL" id="CM047940">
    <property type="protein sequence ID" value="KAI9904270.1"/>
    <property type="molecule type" value="Genomic_DNA"/>
</dbReference>
<gene>
    <name evidence="1" type="ORF">N3K66_000799</name>
</gene>
<keyword evidence="2" id="KW-1185">Reference proteome</keyword>
<dbReference type="Proteomes" id="UP001163324">
    <property type="component" value="Chromosome 1"/>
</dbReference>
<protein>
    <submittedName>
        <fullName evidence="1">Uncharacterized protein</fullName>
    </submittedName>
</protein>
<reference evidence="1" key="1">
    <citation type="submission" date="2022-10" db="EMBL/GenBank/DDBJ databases">
        <title>Complete Genome of Trichothecium roseum strain YXFP-22015, a Plant Pathogen Isolated from Citrus.</title>
        <authorList>
            <person name="Wang Y."/>
            <person name="Zhu L."/>
        </authorList>
    </citation>
    <scope>NUCLEOTIDE SEQUENCE</scope>
    <source>
        <strain evidence="1">YXFP-22015</strain>
    </source>
</reference>
<organism evidence="1 2">
    <name type="scientific">Trichothecium roseum</name>
    <dbReference type="NCBI Taxonomy" id="47278"/>
    <lineage>
        <taxon>Eukaryota</taxon>
        <taxon>Fungi</taxon>
        <taxon>Dikarya</taxon>
        <taxon>Ascomycota</taxon>
        <taxon>Pezizomycotina</taxon>
        <taxon>Sordariomycetes</taxon>
        <taxon>Hypocreomycetidae</taxon>
        <taxon>Hypocreales</taxon>
        <taxon>Hypocreales incertae sedis</taxon>
        <taxon>Trichothecium</taxon>
    </lineage>
</organism>
<evidence type="ECO:0000313" key="2">
    <source>
        <dbReference type="Proteomes" id="UP001163324"/>
    </source>
</evidence>